<comment type="caution">
    <text evidence="1">The sequence shown here is derived from an EMBL/GenBank/DDBJ whole genome shotgun (WGS) entry which is preliminary data.</text>
</comment>
<dbReference type="Proteomes" id="UP001482620">
    <property type="component" value="Unassembled WGS sequence"/>
</dbReference>
<keyword evidence="2" id="KW-1185">Reference proteome</keyword>
<organism evidence="1 2">
    <name type="scientific">Ilyodon furcidens</name>
    <name type="common">goldbreast splitfin</name>
    <dbReference type="NCBI Taxonomy" id="33524"/>
    <lineage>
        <taxon>Eukaryota</taxon>
        <taxon>Metazoa</taxon>
        <taxon>Chordata</taxon>
        <taxon>Craniata</taxon>
        <taxon>Vertebrata</taxon>
        <taxon>Euteleostomi</taxon>
        <taxon>Actinopterygii</taxon>
        <taxon>Neopterygii</taxon>
        <taxon>Teleostei</taxon>
        <taxon>Neoteleostei</taxon>
        <taxon>Acanthomorphata</taxon>
        <taxon>Ovalentaria</taxon>
        <taxon>Atherinomorphae</taxon>
        <taxon>Cyprinodontiformes</taxon>
        <taxon>Goodeidae</taxon>
        <taxon>Ilyodon</taxon>
    </lineage>
</organism>
<proteinExistence type="predicted"/>
<protein>
    <submittedName>
        <fullName evidence="1">Uncharacterized protein</fullName>
    </submittedName>
</protein>
<sequence length="156" mass="18013">MLLRYFSPRPRALHFNPLCHFCGLITEIQLFNDAETRPKRQKQYKTLHILILLKNTQYCSVLKELKAAHSANIIRRHDATAVNTMDRMSCQHNKFMSKIKFVVISALSAAERFALSIVSSDRRYQPLNQRKSFSKSFLILAEVAEGTRPSDVETFP</sequence>
<reference evidence="1 2" key="1">
    <citation type="submission" date="2021-06" db="EMBL/GenBank/DDBJ databases">
        <authorList>
            <person name="Palmer J.M."/>
        </authorList>
    </citation>
    <scope>NUCLEOTIDE SEQUENCE [LARGE SCALE GENOMIC DNA]</scope>
    <source>
        <strain evidence="2">if_2019</strain>
        <tissue evidence="1">Muscle</tissue>
    </source>
</reference>
<evidence type="ECO:0000313" key="2">
    <source>
        <dbReference type="Proteomes" id="UP001482620"/>
    </source>
</evidence>
<gene>
    <name evidence="1" type="ORF">ILYODFUR_034964</name>
</gene>
<evidence type="ECO:0000313" key="1">
    <source>
        <dbReference type="EMBL" id="MEQ2253688.1"/>
    </source>
</evidence>
<name>A0ABV0VAH1_9TELE</name>
<accession>A0ABV0VAH1</accession>
<dbReference type="EMBL" id="JAHRIQ010099161">
    <property type="protein sequence ID" value="MEQ2253688.1"/>
    <property type="molecule type" value="Genomic_DNA"/>
</dbReference>